<dbReference type="EMBL" id="JAUSUP010000001">
    <property type="protein sequence ID" value="MDQ0350753.1"/>
    <property type="molecule type" value="Genomic_DNA"/>
</dbReference>
<sequence length="206" mass="24416">MGSRIMHLIIANRILENVAVTDRTAFLLGGIAPDTGVPKEESHFYSGEHHNYTRTIDYEAFYNKYKSLFDDDYIKGYYTHLIADDLWLQGFYLSWLKNRMEADEQLFKAYHRDFWLLNAKLIEYYGYQEELVDTLNSTLPQIIDLEEVKQQNVIEFTNQILNDLHYDKQNIDENLEVFTLQQIVGYIETSIEQALYRLNQHKIITV</sequence>
<dbReference type="RefSeq" id="WP_307065879.1">
    <property type="nucleotide sequence ID" value="NZ_JAUSUP010000001.1"/>
</dbReference>
<organism evidence="1 2">
    <name type="scientific">Alkalibacillus filiformis</name>
    <dbReference type="NCBI Taxonomy" id="200990"/>
    <lineage>
        <taxon>Bacteria</taxon>
        <taxon>Bacillati</taxon>
        <taxon>Bacillota</taxon>
        <taxon>Bacilli</taxon>
        <taxon>Bacillales</taxon>
        <taxon>Bacillaceae</taxon>
        <taxon>Alkalibacillus</taxon>
    </lineage>
</organism>
<gene>
    <name evidence="1" type="ORF">J2R98_000556</name>
</gene>
<reference evidence="1 2" key="1">
    <citation type="submission" date="2023-07" db="EMBL/GenBank/DDBJ databases">
        <title>Genomic Encyclopedia of Type Strains, Phase IV (KMG-IV): sequencing the most valuable type-strain genomes for metagenomic binning, comparative biology and taxonomic classification.</title>
        <authorList>
            <person name="Goeker M."/>
        </authorList>
    </citation>
    <scope>NUCLEOTIDE SEQUENCE [LARGE SCALE GENOMIC DNA]</scope>
    <source>
        <strain evidence="1 2">DSM 15448</strain>
    </source>
</reference>
<keyword evidence="2" id="KW-1185">Reference proteome</keyword>
<evidence type="ECO:0000313" key="1">
    <source>
        <dbReference type="EMBL" id="MDQ0350753.1"/>
    </source>
</evidence>
<proteinExistence type="predicted"/>
<protein>
    <recommendedName>
        <fullName evidence="3">Hydrolase</fullName>
    </recommendedName>
</protein>
<comment type="caution">
    <text evidence="1">The sequence shown here is derived from an EMBL/GenBank/DDBJ whole genome shotgun (WGS) entry which is preliminary data.</text>
</comment>
<dbReference type="Proteomes" id="UP001236723">
    <property type="component" value="Unassembled WGS sequence"/>
</dbReference>
<evidence type="ECO:0000313" key="2">
    <source>
        <dbReference type="Proteomes" id="UP001236723"/>
    </source>
</evidence>
<name>A0ABU0DQN7_9BACI</name>
<evidence type="ECO:0008006" key="3">
    <source>
        <dbReference type="Google" id="ProtNLM"/>
    </source>
</evidence>
<accession>A0ABU0DQN7</accession>